<dbReference type="EMBL" id="LR031876">
    <property type="protein sequence ID" value="VDD39259.1"/>
    <property type="molecule type" value="Genomic_DNA"/>
</dbReference>
<gene>
    <name evidence="1" type="ORF">BOLC7T44819H</name>
</gene>
<dbReference type="AlphaFoldDB" id="A0A3P6F7J9"/>
<organism evidence="1">
    <name type="scientific">Brassica oleracea</name>
    <name type="common">Wild cabbage</name>
    <dbReference type="NCBI Taxonomy" id="3712"/>
    <lineage>
        <taxon>Eukaryota</taxon>
        <taxon>Viridiplantae</taxon>
        <taxon>Streptophyta</taxon>
        <taxon>Embryophyta</taxon>
        <taxon>Tracheophyta</taxon>
        <taxon>Spermatophyta</taxon>
        <taxon>Magnoliopsida</taxon>
        <taxon>eudicotyledons</taxon>
        <taxon>Gunneridae</taxon>
        <taxon>Pentapetalae</taxon>
        <taxon>rosids</taxon>
        <taxon>malvids</taxon>
        <taxon>Brassicales</taxon>
        <taxon>Brassicaceae</taxon>
        <taxon>Brassiceae</taxon>
        <taxon>Brassica</taxon>
    </lineage>
</organism>
<name>A0A3P6F7J9_BRAOL</name>
<accession>A0A3P6F7J9</accession>
<sequence>MNMGWRSSSSLCVIENVLYLYSWKIYWYHSRERLWKDFKGLEIYPRLSLSDQVKLIDYGGKMAVLWDEYECGMKKKIKKDLFGEPWGMLKSFDVVSTTSERHSLEHSLATTI</sequence>
<evidence type="ECO:0000313" key="1">
    <source>
        <dbReference type="EMBL" id="VDD39259.1"/>
    </source>
</evidence>
<protein>
    <submittedName>
        <fullName evidence="1">Uncharacterized protein</fullName>
    </submittedName>
</protein>
<reference evidence="1" key="1">
    <citation type="submission" date="2018-11" db="EMBL/GenBank/DDBJ databases">
        <authorList>
            <consortium name="Genoscope - CEA"/>
            <person name="William W."/>
        </authorList>
    </citation>
    <scope>NUCLEOTIDE SEQUENCE</scope>
</reference>
<proteinExistence type="predicted"/>